<dbReference type="InterPro" id="IPR011009">
    <property type="entry name" value="Kinase-like_dom_sf"/>
</dbReference>
<dbReference type="AlphaFoldDB" id="A0ABC8KXE5"/>
<evidence type="ECO:0000313" key="2">
    <source>
        <dbReference type="Proteomes" id="UP001642260"/>
    </source>
</evidence>
<name>A0ABC8KXE5_ERUVS</name>
<reference evidence="1 2" key="1">
    <citation type="submission" date="2022-03" db="EMBL/GenBank/DDBJ databases">
        <authorList>
            <person name="Macdonald S."/>
            <person name="Ahmed S."/>
            <person name="Newling K."/>
        </authorList>
    </citation>
    <scope>NUCLEOTIDE SEQUENCE [LARGE SCALE GENOMIC DNA]</scope>
</reference>
<dbReference type="Proteomes" id="UP001642260">
    <property type="component" value="Unassembled WGS sequence"/>
</dbReference>
<sequence length="92" mass="10449">MSISHTEFPQKRIAGLLPNASSEVIDLITRLFSRDPLKRPTADQALNDPFFNMATQASYPLHGLELRLNTMAAEMPNLELNLWDFNTSVFWA</sequence>
<evidence type="ECO:0000313" key="1">
    <source>
        <dbReference type="EMBL" id="CAH8363616.1"/>
    </source>
</evidence>
<dbReference type="Gene3D" id="1.10.510.10">
    <property type="entry name" value="Transferase(Phosphotransferase) domain 1"/>
    <property type="match status" value="1"/>
</dbReference>
<accession>A0ABC8KXE5</accession>
<dbReference type="SUPFAM" id="SSF56112">
    <property type="entry name" value="Protein kinase-like (PK-like)"/>
    <property type="match status" value="1"/>
</dbReference>
<gene>
    <name evidence="1" type="ORF">ERUC_LOCUS29372</name>
</gene>
<protein>
    <submittedName>
        <fullName evidence="1">Uncharacterized protein</fullName>
    </submittedName>
</protein>
<comment type="caution">
    <text evidence="1">The sequence shown here is derived from an EMBL/GenBank/DDBJ whole genome shotgun (WGS) entry which is preliminary data.</text>
</comment>
<keyword evidence="2" id="KW-1185">Reference proteome</keyword>
<dbReference type="EMBL" id="CAKOAT010366265">
    <property type="protein sequence ID" value="CAH8363616.1"/>
    <property type="molecule type" value="Genomic_DNA"/>
</dbReference>
<proteinExistence type="predicted"/>
<organism evidence="1 2">
    <name type="scientific">Eruca vesicaria subsp. sativa</name>
    <name type="common">Garden rocket</name>
    <name type="synonym">Eruca sativa</name>
    <dbReference type="NCBI Taxonomy" id="29727"/>
    <lineage>
        <taxon>Eukaryota</taxon>
        <taxon>Viridiplantae</taxon>
        <taxon>Streptophyta</taxon>
        <taxon>Embryophyta</taxon>
        <taxon>Tracheophyta</taxon>
        <taxon>Spermatophyta</taxon>
        <taxon>Magnoliopsida</taxon>
        <taxon>eudicotyledons</taxon>
        <taxon>Gunneridae</taxon>
        <taxon>Pentapetalae</taxon>
        <taxon>rosids</taxon>
        <taxon>malvids</taxon>
        <taxon>Brassicales</taxon>
        <taxon>Brassicaceae</taxon>
        <taxon>Brassiceae</taxon>
        <taxon>Eruca</taxon>
    </lineage>
</organism>